<dbReference type="AlphaFoldDB" id="A0A0D9PCT3"/>
<protein>
    <submittedName>
        <fullName evidence="1">Uncharacterized protein</fullName>
    </submittedName>
</protein>
<sequence>MASQHANMTLRHLLCQEKPTIRRETRLTKNTTGEWPRVKDITVWHDFTLESLNEAYGHVLDTDVSQLGLATPQPKELEGLVTERDKDIGHLIGWNDEMLQQTARYAKRQLEFCQSSNLTFSYSTPDDSFIARLPTVSTPILVDHVIGIDDPFQPVLVVGFGRTSKKWSCTKLLTQLQRPSQQLSWPIRQLANICQNAGTRYGYIQTEDELVACCFSIADGCSFKAEIMPIPWTKHGIHTLTTDLALWWLCMLAMAPDQSRKIVRERDVVRINQWREVQGWQGTLYRHQYSNFEKPKGTPDPPLSPRTFNALLEDVASCANLGPDFNGLGSSGFGHPGLQSEQPDWSNLASISELTHLDFVNDHVAK</sequence>
<organism evidence="1 2">
    <name type="scientific">Metarhizium anisopliae BRIP 53293</name>
    <dbReference type="NCBI Taxonomy" id="1291518"/>
    <lineage>
        <taxon>Eukaryota</taxon>
        <taxon>Fungi</taxon>
        <taxon>Dikarya</taxon>
        <taxon>Ascomycota</taxon>
        <taxon>Pezizomycotina</taxon>
        <taxon>Sordariomycetes</taxon>
        <taxon>Hypocreomycetidae</taxon>
        <taxon>Hypocreales</taxon>
        <taxon>Clavicipitaceae</taxon>
        <taxon>Metarhizium</taxon>
    </lineage>
</organism>
<dbReference type="OrthoDB" id="4367324at2759"/>
<proteinExistence type="predicted"/>
<evidence type="ECO:0000313" key="1">
    <source>
        <dbReference type="EMBL" id="KJK82595.1"/>
    </source>
</evidence>
<keyword evidence="2" id="KW-1185">Reference proteome</keyword>
<reference evidence="2" key="1">
    <citation type="journal article" date="2014" name="BMC Genomics">
        <title>The genome sequence of the biocontrol fungus Metarhizium anisopliae and comparative genomics of Metarhizium species.</title>
        <authorList>
            <person name="Pattemore J.A."/>
            <person name="Hane J.K."/>
            <person name="Williams A.H."/>
            <person name="Wilson B.A."/>
            <person name="Stodart B.J."/>
            <person name="Ash G.J."/>
        </authorList>
    </citation>
    <scope>NUCLEOTIDE SEQUENCE [LARGE SCALE GENOMIC DNA]</scope>
    <source>
        <strain evidence="2">BRIP 53293</strain>
    </source>
</reference>
<evidence type="ECO:0000313" key="2">
    <source>
        <dbReference type="Proteomes" id="UP000054544"/>
    </source>
</evidence>
<accession>A0A0D9PCT3</accession>
<dbReference type="Proteomes" id="UP000054544">
    <property type="component" value="Unassembled WGS sequence"/>
</dbReference>
<gene>
    <name evidence="1" type="ORF">H634G_02201</name>
</gene>
<dbReference type="STRING" id="1291518.A0A0D9PCT3"/>
<dbReference type="EMBL" id="KE384723">
    <property type="protein sequence ID" value="KJK82595.1"/>
    <property type="molecule type" value="Genomic_DNA"/>
</dbReference>
<name>A0A0D9PCT3_METAN</name>